<accession>A0A0A8ZIH6</accession>
<proteinExistence type="predicted"/>
<protein>
    <submittedName>
        <fullName evidence="1">Uncharacterized protein</fullName>
    </submittedName>
</protein>
<sequence length="10" mass="1202">MQFFPLSFEG</sequence>
<reference evidence="1" key="2">
    <citation type="journal article" date="2015" name="Data Brief">
        <title>Shoot transcriptome of the giant reed, Arundo donax.</title>
        <authorList>
            <person name="Barrero R.A."/>
            <person name="Guerrero F.D."/>
            <person name="Moolhuijzen P."/>
            <person name="Goolsby J.A."/>
            <person name="Tidwell J."/>
            <person name="Bellgard S.E."/>
            <person name="Bellgard M.I."/>
        </authorList>
    </citation>
    <scope>NUCLEOTIDE SEQUENCE</scope>
    <source>
        <tissue evidence="1">Shoot tissue taken approximately 20 cm above the soil surface</tissue>
    </source>
</reference>
<name>A0A0A8ZIH6_ARUDO</name>
<organism evidence="1">
    <name type="scientific">Arundo donax</name>
    <name type="common">Giant reed</name>
    <name type="synonym">Donax arundinaceus</name>
    <dbReference type="NCBI Taxonomy" id="35708"/>
    <lineage>
        <taxon>Eukaryota</taxon>
        <taxon>Viridiplantae</taxon>
        <taxon>Streptophyta</taxon>
        <taxon>Embryophyta</taxon>
        <taxon>Tracheophyta</taxon>
        <taxon>Spermatophyta</taxon>
        <taxon>Magnoliopsida</taxon>
        <taxon>Liliopsida</taxon>
        <taxon>Poales</taxon>
        <taxon>Poaceae</taxon>
        <taxon>PACMAD clade</taxon>
        <taxon>Arundinoideae</taxon>
        <taxon>Arundineae</taxon>
        <taxon>Arundo</taxon>
    </lineage>
</organism>
<reference evidence="1" key="1">
    <citation type="submission" date="2014-09" db="EMBL/GenBank/DDBJ databases">
        <authorList>
            <person name="Magalhaes I.L.F."/>
            <person name="Oliveira U."/>
            <person name="Santos F.R."/>
            <person name="Vidigal T.H.D.A."/>
            <person name="Brescovit A.D."/>
            <person name="Santos A.J."/>
        </authorList>
    </citation>
    <scope>NUCLEOTIDE SEQUENCE</scope>
    <source>
        <tissue evidence="1">Shoot tissue taken approximately 20 cm above the soil surface</tissue>
    </source>
</reference>
<dbReference type="EMBL" id="GBRH01263248">
    <property type="protein sequence ID" value="JAD34647.1"/>
    <property type="molecule type" value="Transcribed_RNA"/>
</dbReference>
<evidence type="ECO:0000313" key="1">
    <source>
        <dbReference type="EMBL" id="JAD34647.1"/>
    </source>
</evidence>